<organism evidence="3 4">
    <name type="scientific">Catenulispora acidiphila (strain DSM 44928 / JCM 14897 / NBRC 102108 / NRRL B-24433 / ID139908)</name>
    <dbReference type="NCBI Taxonomy" id="479433"/>
    <lineage>
        <taxon>Bacteria</taxon>
        <taxon>Bacillati</taxon>
        <taxon>Actinomycetota</taxon>
        <taxon>Actinomycetes</taxon>
        <taxon>Catenulisporales</taxon>
        <taxon>Catenulisporaceae</taxon>
        <taxon>Catenulispora</taxon>
    </lineage>
</organism>
<dbReference type="InterPro" id="IPR011009">
    <property type="entry name" value="Kinase-like_dom_sf"/>
</dbReference>
<dbReference type="eggNOG" id="COG3001">
    <property type="taxonomic scope" value="Bacteria"/>
</dbReference>
<dbReference type="GO" id="GO:0016301">
    <property type="term" value="F:kinase activity"/>
    <property type="evidence" value="ECO:0007669"/>
    <property type="project" value="UniProtKB-UniRule"/>
</dbReference>
<dbReference type="Proteomes" id="UP000000851">
    <property type="component" value="Chromosome"/>
</dbReference>
<evidence type="ECO:0000256" key="1">
    <source>
        <dbReference type="PIRNR" id="PIRNR006221"/>
    </source>
</evidence>
<dbReference type="PIRSF" id="PIRSF006221">
    <property type="entry name" value="Ketosamine-3-kinase"/>
    <property type="match status" value="1"/>
</dbReference>
<dbReference type="Gene3D" id="3.90.1200.10">
    <property type="match status" value="1"/>
</dbReference>
<name>C7Q2F4_CATAD</name>
<proteinExistence type="inferred from homology"/>
<gene>
    <name evidence="3" type="ordered locus">Caci_0863</name>
</gene>
<dbReference type="OrthoDB" id="5291879at2"/>
<dbReference type="RefSeq" id="WP_012785091.1">
    <property type="nucleotide sequence ID" value="NC_013131.1"/>
</dbReference>
<dbReference type="KEGG" id="cai:Caci_0863"/>
<dbReference type="STRING" id="479433.Caci_0863"/>
<dbReference type="PANTHER" id="PTHR12149:SF8">
    <property type="entry name" value="PROTEIN-RIBULOSAMINE 3-KINASE"/>
    <property type="match status" value="1"/>
</dbReference>
<evidence type="ECO:0000313" key="4">
    <source>
        <dbReference type="Proteomes" id="UP000000851"/>
    </source>
</evidence>
<dbReference type="EMBL" id="CP001700">
    <property type="protein sequence ID" value="ACU69796.1"/>
    <property type="molecule type" value="Genomic_DNA"/>
</dbReference>
<protein>
    <submittedName>
        <fullName evidence="3">Aminoglycoside phosphotransferase</fullName>
    </submittedName>
</protein>
<dbReference type="PANTHER" id="PTHR12149">
    <property type="entry name" value="FRUCTOSAMINE 3 KINASE-RELATED PROTEIN"/>
    <property type="match status" value="1"/>
</dbReference>
<accession>C7Q2F4</accession>
<dbReference type="InterPro" id="IPR016477">
    <property type="entry name" value="Fructo-/Ketosamine-3-kinase"/>
</dbReference>
<dbReference type="AlphaFoldDB" id="C7Q2F4"/>
<keyword evidence="1 3" id="KW-0808">Transferase</keyword>
<sequence>MQSNKPDAADEWTADLLPPGTQALRTEPLTGGVAHTAWRVALSDGREVVVKGGRSVPDGFFGQEAESLEALRDIGGLPTPDVLHVGPNSLVLQALNSELPDTPQFWETAGRAIAALHDHESDRHGWHHDGMLGLLPQENAWDEDGHRFFAEHRILRYLREPNVEAAFESEDLRALERLCERLPGLLPAAPAALVHGDLWRANIIAAFDDTPVFIDPAVYYGWPEIDVSMMYCTGGVPEEFFAAYYEVRPPVGDWRERMDLLNLREWLCVVAHFGADEKSVSRIREVLKRFA</sequence>
<dbReference type="HOGENOM" id="CLU_036517_0_1_11"/>
<feature type="region of interest" description="Disordered" evidence="2">
    <location>
        <begin position="1"/>
        <end position="23"/>
    </location>
</feature>
<dbReference type="Gene3D" id="3.30.200.20">
    <property type="entry name" value="Phosphorylase Kinase, domain 1"/>
    <property type="match status" value="1"/>
</dbReference>
<keyword evidence="1" id="KW-0418">Kinase</keyword>
<evidence type="ECO:0000313" key="3">
    <source>
        <dbReference type="EMBL" id="ACU69796.1"/>
    </source>
</evidence>
<dbReference type="SUPFAM" id="SSF56112">
    <property type="entry name" value="Protein kinase-like (PK-like)"/>
    <property type="match status" value="1"/>
</dbReference>
<keyword evidence="4" id="KW-1185">Reference proteome</keyword>
<evidence type="ECO:0000256" key="2">
    <source>
        <dbReference type="SAM" id="MobiDB-lite"/>
    </source>
</evidence>
<comment type="similarity">
    <text evidence="1">Belongs to the fructosamine kinase family.</text>
</comment>
<dbReference type="Pfam" id="PF03881">
    <property type="entry name" value="Fructosamin_kin"/>
    <property type="match status" value="1"/>
</dbReference>
<dbReference type="InParanoid" id="C7Q2F4"/>
<reference evidence="3 4" key="1">
    <citation type="journal article" date="2009" name="Stand. Genomic Sci.">
        <title>Complete genome sequence of Catenulispora acidiphila type strain (ID 139908).</title>
        <authorList>
            <person name="Copeland A."/>
            <person name="Lapidus A."/>
            <person name="Glavina Del Rio T."/>
            <person name="Nolan M."/>
            <person name="Lucas S."/>
            <person name="Chen F."/>
            <person name="Tice H."/>
            <person name="Cheng J.F."/>
            <person name="Bruce D."/>
            <person name="Goodwin L."/>
            <person name="Pitluck S."/>
            <person name="Mikhailova N."/>
            <person name="Pati A."/>
            <person name="Ivanova N."/>
            <person name="Mavromatis K."/>
            <person name="Chen A."/>
            <person name="Palaniappan K."/>
            <person name="Chain P."/>
            <person name="Land M."/>
            <person name="Hauser L."/>
            <person name="Chang Y.J."/>
            <person name="Jeffries C.D."/>
            <person name="Chertkov O."/>
            <person name="Brettin T."/>
            <person name="Detter J.C."/>
            <person name="Han C."/>
            <person name="Ali Z."/>
            <person name="Tindall B.J."/>
            <person name="Goker M."/>
            <person name="Bristow J."/>
            <person name="Eisen J.A."/>
            <person name="Markowitz V."/>
            <person name="Hugenholtz P."/>
            <person name="Kyrpides N.C."/>
            <person name="Klenk H.P."/>
        </authorList>
    </citation>
    <scope>NUCLEOTIDE SEQUENCE [LARGE SCALE GENOMIC DNA]</scope>
    <source>
        <strain evidence="4">DSM 44928 / JCM 14897 / NBRC 102108 / NRRL B-24433 / ID139908</strain>
    </source>
</reference>